<proteinExistence type="predicted"/>
<evidence type="ECO:0000259" key="2">
    <source>
        <dbReference type="SMART" id="SM00839"/>
    </source>
</evidence>
<reference evidence="3" key="1">
    <citation type="journal article" date="2023" name="Int. J. Mol. Sci.">
        <title>Metagenomics Revealed a New Genus 'Candidatus Thiocaldithrix dubininis' gen. nov., sp. nov. and a New Species 'Candidatus Thiothrix putei' sp. nov. in the Family Thiotrichaceae, Some Members of Which Have Traits of Both Na+- and H+-Motive Energetics.</title>
        <authorList>
            <person name="Ravin N.V."/>
            <person name="Muntyan M.S."/>
            <person name="Smolyakov D.D."/>
            <person name="Rudenko T.S."/>
            <person name="Beletsky A.V."/>
            <person name="Mardanov A.V."/>
            <person name="Grabovich M.Y."/>
        </authorList>
    </citation>
    <scope>NUCLEOTIDE SEQUENCE</scope>
    <source>
        <strain evidence="3">GKL-01</strain>
    </source>
</reference>
<dbReference type="SMART" id="SM00839">
    <property type="entry name" value="ELFV_dehydrog"/>
    <property type="match status" value="1"/>
</dbReference>
<dbReference type="AlphaFoldDB" id="A0AA95H7I8"/>
<feature type="domain" description="Glutamate/phenylalanine/leucine/valine/L-tryptophan dehydrogenase C-terminal" evidence="2">
    <location>
        <begin position="627"/>
        <end position="902"/>
    </location>
</feature>
<evidence type="ECO:0000313" key="3">
    <source>
        <dbReference type="EMBL" id="WGZ89689.1"/>
    </source>
</evidence>
<reference evidence="3" key="2">
    <citation type="submission" date="2023-04" db="EMBL/GenBank/DDBJ databases">
        <authorList>
            <person name="Beletskiy A.V."/>
            <person name="Mardanov A.V."/>
            <person name="Ravin N.V."/>
        </authorList>
    </citation>
    <scope>NUCLEOTIDE SEQUENCE</scope>
    <source>
        <strain evidence="3">GKL-01</strain>
    </source>
</reference>
<dbReference type="GO" id="GO:0006538">
    <property type="term" value="P:L-glutamate catabolic process"/>
    <property type="evidence" value="ECO:0007669"/>
    <property type="project" value="TreeGrafter"/>
</dbReference>
<protein>
    <submittedName>
        <fullName evidence="3">NAD-glutamate dehydrogenase</fullName>
    </submittedName>
</protein>
<dbReference type="InterPro" id="IPR036291">
    <property type="entry name" value="NAD(P)-bd_dom_sf"/>
</dbReference>
<keyword evidence="1" id="KW-0560">Oxidoreductase</keyword>
<dbReference type="SUPFAM" id="SSF51735">
    <property type="entry name" value="NAD(P)-binding Rossmann-fold domains"/>
    <property type="match status" value="1"/>
</dbReference>
<name>A0AA95H7I8_9GAMM</name>
<dbReference type="Pfam" id="PF00208">
    <property type="entry name" value="ELFV_dehydrog"/>
    <property type="match status" value="1"/>
</dbReference>
<organism evidence="3">
    <name type="scientific">Candidatus Thiocaldithrix dubininis</name>
    <dbReference type="NCBI Taxonomy" id="3080823"/>
    <lineage>
        <taxon>Bacteria</taxon>
        <taxon>Pseudomonadati</taxon>
        <taxon>Pseudomonadota</taxon>
        <taxon>Gammaproteobacteria</taxon>
        <taxon>Thiotrichales</taxon>
        <taxon>Thiotrichaceae</taxon>
        <taxon>Candidatus Thiocaldithrix</taxon>
    </lineage>
</organism>
<dbReference type="GO" id="GO:0004352">
    <property type="term" value="F:glutamate dehydrogenase (NAD+) activity"/>
    <property type="evidence" value="ECO:0007669"/>
    <property type="project" value="TreeGrafter"/>
</dbReference>
<dbReference type="KEGG" id="tdu:QJT80_09260"/>
<dbReference type="Proteomes" id="UP001300672">
    <property type="component" value="Chromosome"/>
</dbReference>
<gene>
    <name evidence="3" type="ORF">QJT80_09260</name>
</gene>
<evidence type="ECO:0000256" key="1">
    <source>
        <dbReference type="ARBA" id="ARBA00023002"/>
    </source>
</evidence>
<dbReference type="InterPro" id="IPR006096">
    <property type="entry name" value="Glu/Leu/Phe/Val/Trp_DH_C"/>
</dbReference>
<accession>A0AA95H7I8</accession>
<sequence length="1007" mass="114181">MTDIVSSVMQQVQRNVQQNDARQPSNLAWLQTAMHPYFFSFNRDQTDALAVLVEGINRIERLPFMRLIDNPERLMLAQLAATNSIYNTLKVLKPRDNLSYSEINTSLKPLPERAQALEVMRFDYDLKSDAEIAAAMADQQAAPVPAYIVEQVAAAAAQAYPLDYQQVEFEKLLRLLWVNNPQYVQVSHAERLARVMYLYHQTQQSGGIYLDMQALSQREGTETARIMFGVSNPPQHDFLLQVFEVFKRLNIGVKRAYTVTMSNGVFPTFLATFYVNPRDGVLLEKGNTRYRELQNELYNTQIMSSSSASFRALVETGLMSAMDANLIKALITFCYTNLAHNQPDRYDPDEVQRAFHHHPDISQRFVNLFYARFDPELSADERTQRYTRELSELTQEVDNFNTGRRLLDETRRTIFRCAMSFINHCLKTNFFVPEKHALAFRLNPVYLDELDVSFTADLPKDRPFRITFFSGRSGSGYHIGFSDIARGGWRTLMTQGHDDFVNSANTLFRENYVLAHTQHLKNKDIYEGGSKMVTILNTRPGTPKNTVLQYLYKLQYGFTQAFLDLFVTDTNGNAKDPRVVDYYGEQEPIELGPDENMHDVMIEIIAQQAVKRGYILGSGIMSSKQVGINHKEYGVTSRGVMRFAEVTMQETQGINMHTDAFSVKITGGPNGDVAGNSMKLLLERCPNVQIRMIVDGTGAVFDPAGVEHAALAKIVLKDDLQALDVNALHVGGFMIYRLQKHKDGIRELYRKVHMTEQGLQESWISTDEFYKTFDSLPFTVQTDLFIPAGGRPETIAAYNVANFSDKQGKPSAKVVIEGANSFITPDARLVLQQQGVVIMRDASANKCGVISSSYEILGNLMLSDAEFLAHKTAYVADVLQILNRLAEQEARLIIKRHREAGGVVPYTDFTNVISRQINEHYARMFAYFQANPQKVQEAAYRHAILQNMAQLIQTDFPERIDRLPEKIKYAVLAVKLASSLVYENDDNTMYGDLIEAQVRRLALTNVA</sequence>
<dbReference type="PANTHER" id="PTHR11606">
    <property type="entry name" value="GLUTAMATE DEHYDROGENASE"/>
    <property type="match status" value="1"/>
</dbReference>
<dbReference type="Gene3D" id="3.40.50.720">
    <property type="entry name" value="NAD(P)-binding Rossmann-like Domain"/>
    <property type="match status" value="1"/>
</dbReference>
<dbReference type="PANTHER" id="PTHR11606:SF39">
    <property type="entry name" value="GLUTAMATE_PHENYLALANINE_LEUCINE_VALINE_L-TRYPTOPHAN DEHYDROGENASE C-TERMINAL DOMAIN-CONTAINING PROTEIN"/>
    <property type="match status" value="1"/>
</dbReference>
<dbReference type="EMBL" id="CP124755">
    <property type="protein sequence ID" value="WGZ89689.1"/>
    <property type="molecule type" value="Genomic_DNA"/>
</dbReference>